<gene>
    <name evidence="1" type="ORF">D0907_15400</name>
    <name evidence="2" type="ORF">SAMN04487854_10970</name>
</gene>
<dbReference type="GeneID" id="99506864"/>
<organism evidence="1 4">
    <name type="scientific">Pseudoalteromonas lipolytica</name>
    <dbReference type="NCBI Taxonomy" id="570156"/>
    <lineage>
        <taxon>Bacteria</taxon>
        <taxon>Pseudomonadati</taxon>
        <taxon>Pseudomonadota</taxon>
        <taxon>Gammaproteobacteria</taxon>
        <taxon>Alteromonadales</taxon>
        <taxon>Pseudoalteromonadaceae</taxon>
        <taxon>Pseudoalteromonas</taxon>
    </lineage>
</organism>
<dbReference type="Gene3D" id="3.10.129.10">
    <property type="entry name" value="Hotdog Thioesterase"/>
    <property type="match status" value="1"/>
</dbReference>
<dbReference type="KEGG" id="pdj:D0907_15400"/>
<dbReference type="EMBL" id="CP032090">
    <property type="protein sequence ID" value="AXV66578.1"/>
    <property type="molecule type" value="Genomic_DNA"/>
</dbReference>
<dbReference type="CDD" id="cd00586">
    <property type="entry name" value="4HBT"/>
    <property type="match status" value="1"/>
</dbReference>
<protein>
    <submittedName>
        <fullName evidence="2">Acyl-CoA thioester hydrolase</fullName>
    </submittedName>
    <submittedName>
        <fullName evidence="1">Acyl-CoA thioesterase</fullName>
    </submittedName>
</protein>
<reference evidence="1 4" key="2">
    <citation type="submission" date="2018-08" db="EMBL/GenBank/DDBJ databases">
        <title>Draft genome sequence of Pseudoalteromonas donghaensis HJ51.</title>
        <authorList>
            <person name="Oh J."/>
            <person name="Roh D."/>
        </authorList>
    </citation>
    <scope>NUCLEOTIDE SEQUENCE [LARGE SCALE GENOMIC DNA]</scope>
    <source>
        <strain evidence="1 4">HJ51</strain>
    </source>
</reference>
<dbReference type="EMBL" id="FPAZ01000009">
    <property type="protein sequence ID" value="SFT76587.1"/>
    <property type="molecule type" value="Genomic_DNA"/>
</dbReference>
<evidence type="ECO:0000313" key="2">
    <source>
        <dbReference type="EMBL" id="SFT76587.1"/>
    </source>
</evidence>
<keyword evidence="2" id="KW-0378">Hydrolase</keyword>
<reference evidence="2 3" key="1">
    <citation type="submission" date="2016-10" db="EMBL/GenBank/DDBJ databases">
        <authorList>
            <person name="Varghese N."/>
            <person name="Submissions S."/>
        </authorList>
    </citation>
    <scope>NUCLEOTIDE SEQUENCE [LARGE SCALE GENOMIC DNA]</scope>
    <source>
        <strain evidence="2 3">CGMCC 1.8499</strain>
    </source>
</reference>
<evidence type="ECO:0000313" key="3">
    <source>
        <dbReference type="Proteomes" id="UP000183805"/>
    </source>
</evidence>
<proteinExistence type="predicted"/>
<sequence length="132" mass="14990">MFIESITPRFSETDVLGHINNTVLPVWFEAARAPIFRFFTPDLNPHQWKLIIAKVEVSFVGELFYGHDVEIKTSVEHIGSSSFVLRQEAWQQGTCCAVGKTVLVRYDFANKCSQKLDEQEKAALSAHLFVSE</sequence>
<name>A0AAD0WDN0_9GAMM</name>
<evidence type="ECO:0000313" key="4">
    <source>
        <dbReference type="Proteomes" id="UP000264605"/>
    </source>
</evidence>
<accession>A0AAD0WDN0</accession>
<dbReference type="AlphaFoldDB" id="A0AAD0WDN0"/>
<dbReference type="GO" id="GO:0016787">
    <property type="term" value="F:hydrolase activity"/>
    <property type="evidence" value="ECO:0007669"/>
    <property type="project" value="UniProtKB-KW"/>
</dbReference>
<dbReference type="RefSeq" id="WP_036973381.1">
    <property type="nucleotide sequence ID" value="NZ_CP032090.1"/>
</dbReference>
<dbReference type="InterPro" id="IPR029069">
    <property type="entry name" value="HotDog_dom_sf"/>
</dbReference>
<evidence type="ECO:0000313" key="1">
    <source>
        <dbReference type="EMBL" id="AXV66578.1"/>
    </source>
</evidence>
<dbReference type="SUPFAM" id="SSF54637">
    <property type="entry name" value="Thioesterase/thiol ester dehydrase-isomerase"/>
    <property type="match status" value="1"/>
</dbReference>
<dbReference type="Proteomes" id="UP000264605">
    <property type="component" value="Chromosome"/>
</dbReference>
<dbReference type="Pfam" id="PF13279">
    <property type="entry name" value="4HBT_2"/>
    <property type="match status" value="1"/>
</dbReference>
<dbReference type="Proteomes" id="UP000183805">
    <property type="component" value="Unassembled WGS sequence"/>
</dbReference>
<keyword evidence="3" id="KW-1185">Reference proteome</keyword>